<comment type="caution">
    <text evidence="4">The sequence shown here is derived from an EMBL/GenBank/DDBJ whole genome shotgun (WGS) entry which is preliminary data.</text>
</comment>
<accession>A0A8S0UZJ7</accession>
<evidence type="ECO:0000313" key="5">
    <source>
        <dbReference type="Proteomes" id="UP000594638"/>
    </source>
</evidence>
<dbReference type="InterPro" id="IPR056789">
    <property type="entry name" value="LRR_R13L1-DRL21"/>
</dbReference>
<dbReference type="Proteomes" id="UP000594638">
    <property type="component" value="Unassembled WGS sequence"/>
</dbReference>
<evidence type="ECO:0000256" key="1">
    <source>
        <dbReference type="ARBA" id="ARBA00022614"/>
    </source>
</evidence>
<reference evidence="4 5" key="1">
    <citation type="submission" date="2019-12" db="EMBL/GenBank/DDBJ databases">
        <authorList>
            <person name="Alioto T."/>
            <person name="Alioto T."/>
            <person name="Gomez Garrido J."/>
        </authorList>
    </citation>
    <scope>NUCLEOTIDE SEQUENCE [LARGE SCALE GENOMIC DNA]</scope>
</reference>
<protein>
    <recommendedName>
        <fullName evidence="3">R13L1/DRL21-like LRR repeat region domain-containing protein</fullName>
    </recommendedName>
</protein>
<keyword evidence="5" id="KW-1185">Reference proteome</keyword>
<dbReference type="EMBL" id="CACTIH010009114">
    <property type="protein sequence ID" value="CAA3024674.1"/>
    <property type="molecule type" value="Genomic_DNA"/>
</dbReference>
<dbReference type="AlphaFoldDB" id="A0A8S0UZJ7"/>
<evidence type="ECO:0000313" key="4">
    <source>
        <dbReference type="EMBL" id="CAA3024674.1"/>
    </source>
</evidence>
<evidence type="ECO:0000256" key="2">
    <source>
        <dbReference type="ARBA" id="ARBA00022821"/>
    </source>
</evidence>
<dbReference type="InterPro" id="IPR032675">
    <property type="entry name" value="LRR_dom_sf"/>
</dbReference>
<dbReference type="GO" id="GO:0006952">
    <property type="term" value="P:defense response"/>
    <property type="evidence" value="ECO:0007669"/>
    <property type="project" value="UniProtKB-KW"/>
</dbReference>
<feature type="domain" description="R13L1/DRL21-like LRR repeat region" evidence="3">
    <location>
        <begin position="103"/>
        <end position="160"/>
    </location>
</feature>
<organism evidence="4 5">
    <name type="scientific">Olea europaea subsp. europaea</name>
    <dbReference type="NCBI Taxonomy" id="158383"/>
    <lineage>
        <taxon>Eukaryota</taxon>
        <taxon>Viridiplantae</taxon>
        <taxon>Streptophyta</taxon>
        <taxon>Embryophyta</taxon>
        <taxon>Tracheophyta</taxon>
        <taxon>Spermatophyta</taxon>
        <taxon>Magnoliopsida</taxon>
        <taxon>eudicotyledons</taxon>
        <taxon>Gunneridae</taxon>
        <taxon>Pentapetalae</taxon>
        <taxon>asterids</taxon>
        <taxon>lamiids</taxon>
        <taxon>Lamiales</taxon>
        <taxon>Oleaceae</taxon>
        <taxon>Oleeae</taxon>
        <taxon>Olea</taxon>
    </lineage>
</organism>
<dbReference type="PANTHER" id="PTHR36766:SF70">
    <property type="entry name" value="DISEASE RESISTANCE PROTEIN RGA4"/>
    <property type="match status" value="1"/>
</dbReference>
<dbReference type="SUPFAM" id="SSF52047">
    <property type="entry name" value="RNI-like"/>
    <property type="match status" value="1"/>
</dbReference>
<sequence length="199" mass="22778">MIESIRCLEDLRVTQCDKLVSISIDLGELPCISRLEISFCSELRNLPKGICRHSNLTKLTIGRFSKSIDFNSFQTVLDGIEQSKSLRDLSLHGWEHWDSLPYQLQHLTSLESLTLFGFGMEALPEWFGGLSSLSTLYLNSCHKLRHLPSEEAMQRLKKLQQLVVIGCPLFQKMHREENGPDSELSKISNVPHLWSWPNL</sequence>
<gene>
    <name evidence="4" type="ORF">OLEA9_A033461</name>
</gene>
<proteinExistence type="predicted"/>
<dbReference type="PANTHER" id="PTHR36766">
    <property type="entry name" value="PLANT BROAD-SPECTRUM MILDEW RESISTANCE PROTEIN RPW8"/>
    <property type="match status" value="1"/>
</dbReference>
<dbReference type="Gene3D" id="3.80.10.10">
    <property type="entry name" value="Ribonuclease Inhibitor"/>
    <property type="match status" value="2"/>
</dbReference>
<dbReference type="OrthoDB" id="913410at2759"/>
<keyword evidence="1" id="KW-0433">Leucine-rich repeat</keyword>
<dbReference type="Pfam" id="PF25019">
    <property type="entry name" value="LRR_R13L1-DRL21"/>
    <property type="match status" value="1"/>
</dbReference>
<keyword evidence="2" id="KW-0611">Plant defense</keyword>
<name>A0A8S0UZJ7_OLEEU</name>
<evidence type="ECO:0000259" key="3">
    <source>
        <dbReference type="Pfam" id="PF25019"/>
    </source>
</evidence>
<dbReference type="Gramene" id="OE9A033461T1">
    <property type="protein sequence ID" value="OE9A033461C1"/>
    <property type="gene ID" value="OE9A033461"/>
</dbReference>